<dbReference type="InterPro" id="IPR047817">
    <property type="entry name" value="ABC2_TM_bact-type"/>
</dbReference>
<dbReference type="InterPro" id="IPR013525">
    <property type="entry name" value="ABC2_TM"/>
</dbReference>
<evidence type="ECO:0000313" key="8">
    <source>
        <dbReference type="EMBL" id="KNX37966.1"/>
    </source>
</evidence>
<dbReference type="PATRIC" id="fig|1631356.3.peg.2694"/>
<evidence type="ECO:0000256" key="6">
    <source>
        <dbReference type="RuleBase" id="RU361157"/>
    </source>
</evidence>
<sequence>MSAATLVGDATTVARRNLIKIKRVPDLLVFTTMQPIMFVLLFGFVFGSLAPADPQGYREFMMAGIFAQTIVFGATITGSGMAEDMQKGVIDRFRTLPMHPSSVLAGRTVSDLLNNVIVLIVMSLTGLLIGWRIREGVVGALVAYGLMLLFAYAFSWVFAYVGLKVRAPEIVNNAAFMVIFPLTFIANTFVPAENMPGVLKAIAGWNPISTITHAARDNFGNLFAMPDPGGRSQAARLDEIEYTWALQHAEIYTLGWIVLLLAIFVPLSTAAYKKAVAR</sequence>
<dbReference type="OrthoDB" id="670210at2"/>
<proteinExistence type="inferred from homology"/>
<comment type="caution">
    <text evidence="8">The sequence shown here is derived from an EMBL/GenBank/DDBJ whole genome shotgun (WGS) entry which is preliminary data.</text>
</comment>
<dbReference type="PANTHER" id="PTHR43229:SF2">
    <property type="entry name" value="NODULATION PROTEIN J"/>
    <property type="match status" value="1"/>
</dbReference>
<dbReference type="EMBL" id="LAIR01000002">
    <property type="protein sequence ID" value="KNX37966.1"/>
    <property type="molecule type" value="Genomic_DNA"/>
</dbReference>
<dbReference type="PANTHER" id="PTHR43229">
    <property type="entry name" value="NODULATION PROTEIN J"/>
    <property type="match status" value="1"/>
</dbReference>
<feature type="transmembrane region" description="Helical" evidence="6">
    <location>
        <begin position="27"/>
        <end position="48"/>
    </location>
</feature>
<protein>
    <recommendedName>
        <fullName evidence="6">Transport permease protein</fullName>
    </recommendedName>
</protein>
<evidence type="ECO:0000256" key="4">
    <source>
        <dbReference type="ARBA" id="ARBA00023136"/>
    </source>
</evidence>
<dbReference type="PROSITE" id="PS51012">
    <property type="entry name" value="ABC_TM2"/>
    <property type="match status" value="1"/>
</dbReference>
<keyword evidence="4 6" id="KW-0472">Membrane</keyword>
<keyword evidence="3 6" id="KW-1133">Transmembrane helix</keyword>
<dbReference type="GO" id="GO:0140359">
    <property type="term" value="F:ABC-type transporter activity"/>
    <property type="evidence" value="ECO:0007669"/>
    <property type="project" value="InterPro"/>
</dbReference>
<keyword evidence="5" id="KW-0046">Antibiotic resistance</keyword>
<reference evidence="9" key="1">
    <citation type="submission" date="2015-03" db="EMBL/GenBank/DDBJ databases">
        <title>Luteipulveratus halotolerans sp. nov., a novel actinobacterium (Dermacoccaceae) from Sarawak, Malaysia.</title>
        <authorList>
            <person name="Juboi H."/>
            <person name="Basik A."/>
            <person name="Shamsul S.S."/>
            <person name="Arnold P."/>
            <person name="Schmitt E.K."/>
            <person name="Sanglier J.-J."/>
            <person name="Yeo T."/>
        </authorList>
    </citation>
    <scope>NUCLEOTIDE SEQUENCE [LARGE SCALE GENOMIC DNA]</scope>
    <source>
        <strain evidence="9">C296001</strain>
    </source>
</reference>
<evidence type="ECO:0000256" key="5">
    <source>
        <dbReference type="ARBA" id="ARBA00023251"/>
    </source>
</evidence>
<dbReference type="Proteomes" id="UP000037397">
    <property type="component" value="Unassembled WGS sequence"/>
</dbReference>
<dbReference type="RefSeq" id="WP_050670367.1">
    <property type="nucleotide sequence ID" value="NZ_LAIR01000002.1"/>
</dbReference>
<feature type="transmembrane region" description="Helical" evidence="6">
    <location>
        <begin position="60"/>
        <end position="82"/>
    </location>
</feature>
<comment type="subcellular location">
    <subcellularLocation>
        <location evidence="6">Cell membrane</location>
        <topology evidence="6">Multi-pass membrane protein</topology>
    </subcellularLocation>
    <subcellularLocation>
        <location evidence="1">Membrane</location>
        <topology evidence="1">Multi-pass membrane protein</topology>
    </subcellularLocation>
</comment>
<keyword evidence="2 6" id="KW-0812">Transmembrane</keyword>
<name>A0A0L6CJK7_9MICO</name>
<dbReference type="GO" id="GO:0046677">
    <property type="term" value="P:response to antibiotic"/>
    <property type="evidence" value="ECO:0007669"/>
    <property type="project" value="UniProtKB-KW"/>
</dbReference>
<keyword evidence="6" id="KW-0813">Transport</keyword>
<keyword evidence="9" id="KW-1185">Reference proteome</keyword>
<feature type="transmembrane region" description="Helical" evidence="6">
    <location>
        <begin position="170"/>
        <end position="190"/>
    </location>
</feature>
<evidence type="ECO:0000259" key="7">
    <source>
        <dbReference type="PROSITE" id="PS51012"/>
    </source>
</evidence>
<evidence type="ECO:0000256" key="3">
    <source>
        <dbReference type="ARBA" id="ARBA00022989"/>
    </source>
</evidence>
<gene>
    <name evidence="8" type="ORF">VV01_13680</name>
</gene>
<dbReference type="STRING" id="1631356.VV01_13680"/>
<dbReference type="AlphaFoldDB" id="A0A0L6CJK7"/>
<dbReference type="InterPro" id="IPR051784">
    <property type="entry name" value="Nod_factor_ABC_transporter"/>
</dbReference>
<organism evidence="8 9">
    <name type="scientific">Luteipulveratus halotolerans</name>
    <dbReference type="NCBI Taxonomy" id="1631356"/>
    <lineage>
        <taxon>Bacteria</taxon>
        <taxon>Bacillati</taxon>
        <taxon>Actinomycetota</taxon>
        <taxon>Actinomycetes</taxon>
        <taxon>Micrococcales</taxon>
        <taxon>Dermacoccaceae</taxon>
        <taxon>Luteipulveratus</taxon>
    </lineage>
</organism>
<feature type="transmembrane region" description="Helical" evidence="6">
    <location>
        <begin position="137"/>
        <end position="163"/>
    </location>
</feature>
<accession>A0A0L6CJK7</accession>
<feature type="transmembrane region" description="Helical" evidence="6">
    <location>
        <begin position="251"/>
        <end position="272"/>
    </location>
</feature>
<dbReference type="Pfam" id="PF01061">
    <property type="entry name" value="ABC2_membrane"/>
    <property type="match status" value="1"/>
</dbReference>
<dbReference type="InterPro" id="IPR000412">
    <property type="entry name" value="ABC_2_transport"/>
</dbReference>
<evidence type="ECO:0000256" key="2">
    <source>
        <dbReference type="ARBA" id="ARBA00022692"/>
    </source>
</evidence>
<keyword evidence="6" id="KW-1003">Cell membrane</keyword>
<dbReference type="GO" id="GO:0043190">
    <property type="term" value="C:ATP-binding cassette (ABC) transporter complex"/>
    <property type="evidence" value="ECO:0007669"/>
    <property type="project" value="InterPro"/>
</dbReference>
<comment type="similarity">
    <text evidence="6">Belongs to the ABC-2 integral membrane protein family.</text>
</comment>
<evidence type="ECO:0000313" key="9">
    <source>
        <dbReference type="Proteomes" id="UP000037397"/>
    </source>
</evidence>
<feature type="transmembrane region" description="Helical" evidence="6">
    <location>
        <begin position="112"/>
        <end position="131"/>
    </location>
</feature>
<dbReference type="PIRSF" id="PIRSF006648">
    <property type="entry name" value="DrrB"/>
    <property type="match status" value="1"/>
</dbReference>
<feature type="domain" description="ABC transmembrane type-2" evidence="7">
    <location>
        <begin position="26"/>
        <end position="275"/>
    </location>
</feature>
<evidence type="ECO:0000256" key="1">
    <source>
        <dbReference type="ARBA" id="ARBA00004141"/>
    </source>
</evidence>